<sequence length="428" mass="44602">MISILVVLGLLVLLLFGVPVGFALTFTGLLGLGAVTGFDSALSVLATTPLSTTNGYELIAVPLFILMAEFVVVSGIADRMFQAITIWVGRTPGGLAVATALAGAGFGAISGSSTAAAAALSSTSIPAMQRAGYEPKFSAGVVAVSGTLAMLIPPSIALVLYGIIVEVNIADLLIGGVIPGILVTLAIIATIYVLLWRDPTIAPTARSWSWRDKLVAMREIAPMLVLLLCVTGSIYLGVATPTEAAGLGAFGAFVIAAAFRKLTWSTTWGALTRAVRATCMIFLIIIGAHVFGYVLTLGQITPGFVAWITGLDVSPYVVMAGIILFYLVLGCFMDQMAILILTVPVMVPAIVGLGFDPVWFGVLVVVAAEVGMITPPLGMNIFVVARYANRPLAEIFRGVMPHVIAHLIVLALLVALPGLVLWLPGTIQ</sequence>
<evidence type="ECO:0000256" key="7">
    <source>
        <dbReference type="RuleBase" id="RU369079"/>
    </source>
</evidence>
<feature type="transmembrane region" description="Helical" evidence="7">
    <location>
        <begin position="216"/>
        <end position="238"/>
    </location>
</feature>
<dbReference type="Pfam" id="PF06808">
    <property type="entry name" value="DctM"/>
    <property type="match status" value="1"/>
</dbReference>
<dbReference type="PANTHER" id="PTHR33362">
    <property type="entry name" value="SIALIC ACID TRAP TRANSPORTER PERMEASE PROTEIN SIAT-RELATED"/>
    <property type="match status" value="1"/>
</dbReference>
<evidence type="ECO:0000259" key="8">
    <source>
        <dbReference type="Pfam" id="PF06808"/>
    </source>
</evidence>
<feature type="transmembrane region" description="Helical" evidence="7">
    <location>
        <begin position="244"/>
        <end position="262"/>
    </location>
</feature>
<keyword evidence="3 7" id="KW-0997">Cell inner membrane</keyword>
<evidence type="ECO:0000313" key="9">
    <source>
        <dbReference type="EMBL" id="MEN2990755.1"/>
    </source>
</evidence>
<keyword evidence="5 7" id="KW-1133">Transmembrane helix</keyword>
<dbReference type="PANTHER" id="PTHR33362:SF5">
    <property type="entry name" value="C4-DICARBOXYLATE TRAP TRANSPORTER LARGE PERMEASE PROTEIN DCTM"/>
    <property type="match status" value="1"/>
</dbReference>
<dbReference type="RefSeq" id="WP_345933417.1">
    <property type="nucleotide sequence ID" value="NZ_JBBKTV010000005.1"/>
</dbReference>
<dbReference type="InterPro" id="IPR010656">
    <property type="entry name" value="DctM"/>
</dbReference>
<organism evidence="9 10">
    <name type="scientific">Tistrella arctica</name>
    <dbReference type="NCBI Taxonomy" id="3133430"/>
    <lineage>
        <taxon>Bacteria</taxon>
        <taxon>Pseudomonadati</taxon>
        <taxon>Pseudomonadota</taxon>
        <taxon>Alphaproteobacteria</taxon>
        <taxon>Geminicoccales</taxon>
        <taxon>Geminicoccaceae</taxon>
        <taxon>Tistrella</taxon>
    </lineage>
</organism>
<keyword evidence="10" id="KW-1185">Reference proteome</keyword>
<comment type="similarity">
    <text evidence="7">Belongs to the TRAP transporter large permease family.</text>
</comment>
<feature type="transmembrane region" description="Helical" evidence="7">
    <location>
        <begin position="304"/>
        <end position="329"/>
    </location>
</feature>
<feature type="transmembrane region" description="Helical" evidence="7">
    <location>
        <begin position="336"/>
        <end position="355"/>
    </location>
</feature>
<feature type="transmembrane region" description="Helical" evidence="7">
    <location>
        <begin position="361"/>
        <end position="383"/>
    </location>
</feature>
<feature type="domain" description="TRAP C4-dicarboxylate transport system permease DctM subunit" evidence="8">
    <location>
        <begin position="8"/>
        <end position="418"/>
    </location>
</feature>
<dbReference type="NCBIfam" id="TIGR00786">
    <property type="entry name" value="dctM"/>
    <property type="match status" value="1"/>
</dbReference>
<comment type="caution">
    <text evidence="7">Lacks conserved residue(s) required for the propagation of feature annotation.</text>
</comment>
<feature type="transmembrane region" description="Helical" evidence="7">
    <location>
        <begin position="176"/>
        <end position="195"/>
    </location>
</feature>
<dbReference type="EMBL" id="JBBKTW010000008">
    <property type="protein sequence ID" value="MEN2990755.1"/>
    <property type="molecule type" value="Genomic_DNA"/>
</dbReference>
<keyword evidence="2" id="KW-1003">Cell membrane</keyword>
<feature type="transmembrane region" description="Helical" evidence="7">
    <location>
        <begin position="274"/>
        <end position="298"/>
    </location>
</feature>
<dbReference type="PIRSF" id="PIRSF006066">
    <property type="entry name" value="HI0050"/>
    <property type="match status" value="1"/>
</dbReference>
<dbReference type="Proteomes" id="UP001413721">
    <property type="component" value="Unassembled WGS sequence"/>
</dbReference>
<keyword evidence="4 7" id="KW-0812">Transmembrane</keyword>
<evidence type="ECO:0000313" key="10">
    <source>
        <dbReference type="Proteomes" id="UP001413721"/>
    </source>
</evidence>
<comment type="caution">
    <text evidence="9">The sequence shown here is derived from an EMBL/GenBank/DDBJ whole genome shotgun (WGS) entry which is preliminary data.</text>
</comment>
<protein>
    <recommendedName>
        <fullName evidence="7">TRAP transporter large permease protein</fullName>
    </recommendedName>
</protein>
<evidence type="ECO:0000256" key="6">
    <source>
        <dbReference type="ARBA" id="ARBA00023136"/>
    </source>
</evidence>
<comment type="function">
    <text evidence="7">Part of the tripartite ATP-independent periplasmic (TRAP) transport system.</text>
</comment>
<reference evidence="9 10" key="1">
    <citation type="submission" date="2024-03" db="EMBL/GenBank/DDBJ databases">
        <title>High-quality draft genome sequencing of Tistrella sp. BH-R2-4.</title>
        <authorList>
            <person name="Dong C."/>
        </authorList>
    </citation>
    <scope>NUCLEOTIDE SEQUENCE [LARGE SCALE GENOMIC DNA]</scope>
    <source>
        <strain evidence="9 10">BH-R2-4</strain>
    </source>
</reference>
<feature type="transmembrane region" description="Helical" evidence="7">
    <location>
        <begin position="403"/>
        <end position="423"/>
    </location>
</feature>
<gene>
    <name evidence="9" type="ORF">WG926_20745</name>
</gene>
<comment type="subunit">
    <text evidence="7">The complex comprises the extracytoplasmic solute receptor protein and the two transmembrane proteins.</text>
</comment>
<evidence type="ECO:0000256" key="1">
    <source>
        <dbReference type="ARBA" id="ARBA00004429"/>
    </source>
</evidence>
<keyword evidence="6 7" id="KW-0472">Membrane</keyword>
<evidence type="ECO:0000256" key="5">
    <source>
        <dbReference type="ARBA" id="ARBA00022989"/>
    </source>
</evidence>
<dbReference type="InterPro" id="IPR004681">
    <property type="entry name" value="TRAP_DctM"/>
</dbReference>
<evidence type="ECO:0000256" key="3">
    <source>
        <dbReference type="ARBA" id="ARBA00022519"/>
    </source>
</evidence>
<accession>A0ABU9YQE0</accession>
<feature type="transmembrane region" description="Helical" evidence="7">
    <location>
        <begin position="141"/>
        <end position="164"/>
    </location>
</feature>
<proteinExistence type="inferred from homology"/>
<feature type="transmembrane region" description="Helical" evidence="7">
    <location>
        <begin position="58"/>
        <end position="77"/>
    </location>
</feature>
<keyword evidence="7" id="KW-0813">Transport</keyword>
<name>A0ABU9YQE0_9PROT</name>
<evidence type="ECO:0000256" key="4">
    <source>
        <dbReference type="ARBA" id="ARBA00022692"/>
    </source>
</evidence>
<comment type="subcellular location">
    <subcellularLocation>
        <location evidence="1 7">Cell inner membrane</location>
        <topology evidence="1 7">Multi-pass membrane protein</topology>
    </subcellularLocation>
</comment>
<evidence type="ECO:0000256" key="2">
    <source>
        <dbReference type="ARBA" id="ARBA00022475"/>
    </source>
</evidence>